<name>A0A1I8FCG7_9PLAT</name>
<evidence type="ECO:0000313" key="2">
    <source>
        <dbReference type="WBParaSite" id="maker-unitig_28452-snap-gene-0.2-mRNA-1"/>
    </source>
</evidence>
<dbReference type="WBParaSite" id="maker-unitig_28452-snap-gene-0.2-mRNA-1">
    <property type="protein sequence ID" value="maker-unitig_28452-snap-gene-0.2-mRNA-1"/>
    <property type="gene ID" value="maker-unitig_28452-snap-gene-0.2"/>
</dbReference>
<evidence type="ECO:0000313" key="1">
    <source>
        <dbReference type="Proteomes" id="UP000095280"/>
    </source>
</evidence>
<reference evidence="2" key="1">
    <citation type="submission" date="2016-11" db="UniProtKB">
        <authorList>
            <consortium name="WormBaseParasite"/>
        </authorList>
    </citation>
    <scope>IDENTIFICATION</scope>
</reference>
<organism evidence="1 2">
    <name type="scientific">Macrostomum lignano</name>
    <dbReference type="NCBI Taxonomy" id="282301"/>
    <lineage>
        <taxon>Eukaryota</taxon>
        <taxon>Metazoa</taxon>
        <taxon>Spiralia</taxon>
        <taxon>Lophotrochozoa</taxon>
        <taxon>Platyhelminthes</taxon>
        <taxon>Rhabditophora</taxon>
        <taxon>Macrostomorpha</taxon>
        <taxon>Macrostomida</taxon>
        <taxon>Macrostomidae</taxon>
        <taxon>Macrostomum</taxon>
    </lineage>
</organism>
<sequence>DSSEAVSTAIRSSRCPSITHWEHLCFIHQQLSRVARQQHRANEPSGPALAIALIPHGSPDSMYTWNLIYRIYALAPSQIPGTALRRASLQVGTLALASLPRRQSAVADGVRRAGTPRLRWSGLHVLEAEVFRPAVTMASPGLRPLGQPSPVNIFLASNNNSQKRAVLFLMLALLPVPRPHSGVGIRLSSSLVLLEDERVYVAVECDPACELPPAHQHQLASQLFVHPKLGAGSNHRLLQVSVNTTVVQLLTRLTTTSDLATNSSHRRLSSVTSDKDYYGVGGVVVVYGKYSAGAGKSSSSAGGGYAYESTKFGLQLIEQISSVAASADAEDLLATRPVASPLDTFASVGGLSLLAQLLPALYPGLSRLSAPCSDPAVAASTAAAGGAKLLATGGPSAGSANAYSYAFADEGSESYSTSGDDMEMYESNSAAAAAAAAAATAAFAVSDFDVPPSVGGGAGVVGSAGGGVALEAPTSYWMSYGPSGGGGVKKSSSGGGLGGHHSAGGRGGLAAGSSSHVLPTYSLIAFGLFLRLPGYDAILLARRREAQCLLRLALGVSDDPDGVSLLAGRYSTPLPILPFRVLQRLYQQQQTSSDDELRLRQESVKLGILDLCLSCLSVLSHHPSQAPQQQQRSNHPDIVQAAVETLQFQLNAQPNSHHPQQQQQGAGGSVGIPPSTGHTVWFVGNRFCWWWCKLRREKSTTGPRVPALARVAPRVRGTPSRL</sequence>
<proteinExistence type="predicted"/>
<keyword evidence="1" id="KW-1185">Reference proteome</keyword>
<dbReference type="AlphaFoldDB" id="A0A1I8FCG7"/>
<dbReference type="Proteomes" id="UP000095280">
    <property type="component" value="Unplaced"/>
</dbReference>
<accession>A0A1I8FCG7</accession>
<protein>
    <submittedName>
        <fullName evidence="2">RING-type domain-containing protein</fullName>
    </submittedName>
</protein>